<dbReference type="AlphaFoldDB" id="A0A2W5QH00"/>
<protein>
    <recommendedName>
        <fullName evidence="3">AlpA family phage regulatory protein</fullName>
    </recommendedName>
</protein>
<dbReference type="Proteomes" id="UP000249135">
    <property type="component" value="Unassembled WGS sequence"/>
</dbReference>
<dbReference type="InterPro" id="IPR010260">
    <property type="entry name" value="AlpA"/>
</dbReference>
<sequence>MPITAPPRTTGQIQPLESANNPAALLRFSTVQALTGLSRSTIYTRIREKAFPEPVKLGARCTRFRARDVTAWLESAK</sequence>
<organism evidence="1 2">
    <name type="scientific">Variovorax paradoxus</name>
    <dbReference type="NCBI Taxonomy" id="34073"/>
    <lineage>
        <taxon>Bacteria</taxon>
        <taxon>Pseudomonadati</taxon>
        <taxon>Pseudomonadota</taxon>
        <taxon>Betaproteobacteria</taxon>
        <taxon>Burkholderiales</taxon>
        <taxon>Comamonadaceae</taxon>
        <taxon>Variovorax</taxon>
    </lineage>
</organism>
<evidence type="ECO:0008006" key="3">
    <source>
        <dbReference type="Google" id="ProtNLM"/>
    </source>
</evidence>
<dbReference type="InterPro" id="IPR052931">
    <property type="entry name" value="Prophage_regulatory_activator"/>
</dbReference>
<comment type="caution">
    <text evidence="1">The sequence shown here is derived from an EMBL/GenBank/DDBJ whole genome shotgun (WGS) entry which is preliminary data.</text>
</comment>
<dbReference type="PANTHER" id="PTHR36154:SF1">
    <property type="entry name" value="DNA-BINDING TRANSCRIPTIONAL ACTIVATOR ALPA"/>
    <property type="match status" value="1"/>
</dbReference>
<evidence type="ECO:0000313" key="1">
    <source>
        <dbReference type="EMBL" id="PZQ77801.1"/>
    </source>
</evidence>
<reference evidence="1 2" key="1">
    <citation type="submission" date="2017-08" db="EMBL/GenBank/DDBJ databases">
        <title>Infants hospitalized years apart are colonized by the same room-sourced microbial strains.</title>
        <authorList>
            <person name="Brooks B."/>
            <person name="Olm M.R."/>
            <person name="Firek B.A."/>
            <person name="Baker R."/>
            <person name="Thomas B.C."/>
            <person name="Morowitz M.J."/>
            <person name="Banfield J.F."/>
        </authorList>
    </citation>
    <scope>NUCLEOTIDE SEQUENCE [LARGE SCALE GENOMIC DNA]</scope>
    <source>
        <strain evidence="1">S2_005_003_R2_41</strain>
    </source>
</reference>
<gene>
    <name evidence="1" type="ORF">DI563_02500</name>
</gene>
<dbReference type="PANTHER" id="PTHR36154">
    <property type="entry name" value="DNA-BINDING TRANSCRIPTIONAL ACTIVATOR ALPA"/>
    <property type="match status" value="1"/>
</dbReference>
<dbReference type="Pfam" id="PF05930">
    <property type="entry name" value="Phage_AlpA"/>
    <property type="match status" value="1"/>
</dbReference>
<name>A0A2W5QH00_VARPD</name>
<proteinExistence type="predicted"/>
<dbReference type="Gene3D" id="1.10.238.160">
    <property type="match status" value="1"/>
</dbReference>
<evidence type="ECO:0000313" key="2">
    <source>
        <dbReference type="Proteomes" id="UP000249135"/>
    </source>
</evidence>
<dbReference type="EMBL" id="QFPP01000010">
    <property type="protein sequence ID" value="PZQ77801.1"/>
    <property type="molecule type" value="Genomic_DNA"/>
</dbReference>
<accession>A0A2W5QH00</accession>